<protein>
    <recommendedName>
        <fullName evidence="3">Retrotransposon gag domain-containing protein</fullName>
    </recommendedName>
</protein>
<evidence type="ECO:0008006" key="3">
    <source>
        <dbReference type="Google" id="ProtNLM"/>
    </source>
</evidence>
<evidence type="ECO:0000313" key="1">
    <source>
        <dbReference type="EMBL" id="GAA0175448.1"/>
    </source>
</evidence>
<keyword evidence="2" id="KW-1185">Reference proteome</keyword>
<organism evidence="1 2">
    <name type="scientific">Lithospermum erythrorhizon</name>
    <name type="common">Purple gromwell</name>
    <name type="synonym">Lithospermum officinale var. erythrorhizon</name>
    <dbReference type="NCBI Taxonomy" id="34254"/>
    <lineage>
        <taxon>Eukaryota</taxon>
        <taxon>Viridiplantae</taxon>
        <taxon>Streptophyta</taxon>
        <taxon>Embryophyta</taxon>
        <taxon>Tracheophyta</taxon>
        <taxon>Spermatophyta</taxon>
        <taxon>Magnoliopsida</taxon>
        <taxon>eudicotyledons</taxon>
        <taxon>Gunneridae</taxon>
        <taxon>Pentapetalae</taxon>
        <taxon>asterids</taxon>
        <taxon>lamiids</taxon>
        <taxon>Boraginales</taxon>
        <taxon>Boraginaceae</taxon>
        <taxon>Boraginoideae</taxon>
        <taxon>Lithospermeae</taxon>
        <taxon>Lithospermum</taxon>
    </lineage>
</organism>
<name>A0AAV3RHF7_LITER</name>
<proteinExistence type="predicted"/>
<gene>
    <name evidence="1" type="ORF">LIER_28618</name>
</gene>
<dbReference type="EMBL" id="BAABME010009596">
    <property type="protein sequence ID" value="GAA0175448.1"/>
    <property type="molecule type" value="Genomic_DNA"/>
</dbReference>
<comment type="caution">
    <text evidence="1">The sequence shown here is derived from an EMBL/GenBank/DDBJ whole genome shotgun (WGS) entry which is preliminary data.</text>
</comment>
<dbReference type="Proteomes" id="UP001454036">
    <property type="component" value="Unassembled WGS sequence"/>
</dbReference>
<evidence type="ECO:0000313" key="2">
    <source>
        <dbReference type="Proteomes" id="UP001454036"/>
    </source>
</evidence>
<dbReference type="AlphaFoldDB" id="A0AAV3RHF7"/>
<sequence>MSFSDRLDSSQLRPGFKLRQWNSDSLVAKYGTAVQKRQDERILMDIQQGKNESLRPYHSRYNNLLLNIPMVDDKVAYMEFCKSLHYGKLKKALLIRTPLTKMSSQQRETLQRSFPLKNNGQIQPTNLYIRTLRQHSFKSLCGGSISTDARQITTPNTWADEGMSRKARSISLLRARCPYHPRMDKQPTEKVAIGKGLTSKTFVALFTVVDILDSSYNNLISLTSSPDVEVPNNIGHR</sequence>
<reference evidence="1 2" key="1">
    <citation type="submission" date="2024-01" db="EMBL/GenBank/DDBJ databases">
        <title>The complete chloroplast genome sequence of Lithospermum erythrorhizon: insights into the phylogenetic relationship among Boraginaceae species and the maternal lineages of purple gromwells.</title>
        <authorList>
            <person name="Okada T."/>
            <person name="Watanabe K."/>
        </authorList>
    </citation>
    <scope>NUCLEOTIDE SEQUENCE [LARGE SCALE GENOMIC DNA]</scope>
</reference>
<accession>A0AAV3RHF7</accession>